<evidence type="ECO:0000313" key="3">
    <source>
        <dbReference type="Proteomes" id="UP001439008"/>
    </source>
</evidence>
<proteinExistence type="predicted"/>
<gene>
    <name evidence="2" type="ORF">MHBO_001989</name>
</gene>
<name>A0ABV2AKT5_9EUKA</name>
<protein>
    <submittedName>
        <fullName evidence="2">Uncharacterized protein</fullName>
    </submittedName>
</protein>
<feature type="compositionally biased region" description="Polar residues" evidence="1">
    <location>
        <begin position="27"/>
        <end position="45"/>
    </location>
</feature>
<reference evidence="2 3" key="1">
    <citation type="journal article" date="2024" name="BMC Biol.">
        <title>Comparative genomics of Ascetosporea gives new insight into the evolutionary basis for animal parasitism in Rhizaria.</title>
        <authorList>
            <person name="Hiltunen Thoren M."/>
            <person name="Onut-Brannstrom I."/>
            <person name="Alfjorden A."/>
            <person name="Peckova H."/>
            <person name="Swords F."/>
            <person name="Hooper C."/>
            <person name="Holzer A.S."/>
            <person name="Bass D."/>
            <person name="Burki F."/>
        </authorList>
    </citation>
    <scope>NUCLEOTIDE SEQUENCE [LARGE SCALE GENOMIC DNA]</scope>
    <source>
        <strain evidence="2">20-A016</strain>
    </source>
</reference>
<feature type="region of interest" description="Disordered" evidence="1">
    <location>
        <begin position="27"/>
        <end position="65"/>
    </location>
</feature>
<accession>A0ABV2AKT5</accession>
<dbReference type="Proteomes" id="UP001439008">
    <property type="component" value="Unassembled WGS sequence"/>
</dbReference>
<evidence type="ECO:0000313" key="2">
    <source>
        <dbReference type="EMBL" id="MES1920306.1"/>
    </source>
</evidence>
<keyword evidence="3" id="KW-1185">Reference proteome</keyword>
<evidence type="ECO:0000256" key="1">
    <source>
        <dbReference type="SAM" id="MobiDB-lite"/>
    </source>
</evidence>
<organism evidence="2 3">
    <name type="scientific">Bonamia ostreae</name>
    <dbReference type="NCBI Taxonomy" id="126728"/>
    <lineage>
        <taxon>Eukaryota</taxon>
        <taxon>Sar</taxon>
        <taxon>Rhizaria</taxon>
        <taxon>Endomyxa</taxon>
        <taxon>Ascetosporea</taxon>
        <taxon>Haplosporida</taxon>
        <taxon>Bonamia</taxon>
    </lineage>
</organism>
<dbReference type="EMBL" id="JBDODL010000602">
    <property type="protein sequence ID" value="MES1920306.1"/>
    <property type="molecule type" value="Genomic_DNA"/>
</dbReference>
<sequence length="89" mass="10106">MRPHCRGNVSTTKIRFILIWNIQSNNKTPNKQESIGAKQTTQIPKTTEDGNNDLRSITKKEKAKTPITTETNTNAFCNFFILPSVKIEL</sequence>
<comment type="caution">
    <text evidence="2">The sequence shown here is derived from an EMBL/GenBank/DDBJ whole genome shotgun (WGS) entry which is preliminary data.</text>
</comment>